<dbReference type="RefSeq" id="XP_024742038.1">
    <property type="nucleotide sequence ID" value="XM_024871110.1"/>
</dbReference>
<reference evidence="1 2" key="1">
    <citation type="submission" date="2016-04" db="EMBL/GenBank/DDBJ databases">
        <title>A degradative enzymes factory behind the ericoid mycorrhizal symbiosis.</title>
        <authorList>
            <consortium name="DOE Joint Genome Institute"/>
            <person name="Martino E."/>
            <person name="Morin E."/>
            <person name="Grelet G."/>
            <person name="Kuo A."/>
            <person name="Kohler A."/>
            <person name="Daghino S."/>
            <person name="Barry K."/>
            <person name="Choi C."/>
            <person name="Cichocki N."/>
            <person name="Clum A."/>
            <person name="Copeland A."/>
            <person name="Hainaut M."/>
            <person name="Haridas S."/>
            <person name="Labutti K."/>
            <person name="Lindquist E."/>
            <person name="Lipzen A."/>
            <person name="Khouja H.-R."/>
            <person name="Murat C."/>
            <person name="Ohm R."/>
            <person name="Olson A."/>
            <person name="Spatafora J."/>
            <person name="Veneault-Fourrey C."/>
            <person name="Henrissat B."/>
            <person name="Grigoriev I."/>
            <person name="Martin F."/>
            <person name="Perotto S."/>
        </authorList>
    </citation>
    <scope>NUCLEOTIDE SEQUENCE [LARGE SCALE GENOMIC DNA]</scope>
    <source>
        <strain evidence="1 2">E</strain>
    </source>
</reference>
<gene>
    <name evidence="1" type="ORF">K444DRAFT_214582</name>
</gene>
<proteinExistence type="predicted"/>
<accession>A0A2J6TQ35</accession>
<sequence>MAKICQMTDMVVQILSNSRRSHSIIVAFVSASVKRNILSWMPRPEALGEKGCSREAVSALFNGQKESQVVHEVRLKDSSKRSSGFDRDIEDRHARRRDRHESLCYQSFSTCARSNATPPCTRSATLVHNLALINSTHRPAGAGKGTVPLVQDLSHVRRLDSTESVRRQHACARNPDSMGVGNILFSAGRFGGLGLHE</sequence>
<dbReference type="GeneID" id="36579192"/>
<dbReference type="AlphaFoldDB" id="A0A2J6TQ35"/>
<protein>
    <submittedName>
        <fullName evidence="1">Uncharacterized protein</fullName>
    </submittedName>
</protein>
<keyword evidence="2" id="KW-1185">Reference proteome</keyword>
<dbReference type="InParanoid" id="A0A2J6TQ35"/>
<evidence type="ECO:0000313" key="2">
    <source>
        <dbReference type="Proteomes" id="UP000235371"/>
    </source>
</evidence>
<evidence type="ECO:0000313" key="1">
    <source>
        <dbReference type="EMBL" id="PMD65134.1"/>
    </source>
</evidence>
<dbReference type="Proteomes" id="UP000235371">
    <property type="component" value="Unassembled WGS sequence"/>
</dbReference>
<organism evidence="1 2">
    <name type="scientific">Hyaloscypha bicolor E</name>
    <dbReference type="NCBI Taxonomy" id="1095630"/>
    <lineage>
        <taxon>Eukaryota</taxon>
        <taxon>Fungi</taxon>
        <taxon>Dikarya</taxon>
        <taxon>Ascomycota</taxon>
        <taxon>Pezizomycotina</taxon>
        <taxon>Leotiomycetes</taxon>
        <taxon>Helotiales</taxon>
        <taxon>Hyaloscyphaceae</taxon>
        <taxon>Hyaloscypha</taxon>
        <taxon>Hyaloscypha bicolor</taxon>
    </lineage>
</organism>
<dbReference type="EMBL" id="KZ613747">
    <property type="protein sequence ID" value="PMD65134.1"/>
    <property type="molecule type" value="Genomic_DNA"/>
</dbReference>
<name>A0A2J6TQ35_9HELO</name>